<dbReference type="PROSITE" id="PS51257">
    <property type="entry name" value="PROKAR_LIPOPROTEIN"/>
    <property type="match status" value="1"/>
</dbReference>
<dbReference type="SMART" id="SM00633">
    <property type="entry name" value="Glyco_10"/>
    <property type="match status" value="1"/>
</dbReference>
<organism evidence="9 10">
    <name type="scientific">Pedobacter alpinus</name>
    <dbReference type="NCBI Taxonomy" id="1590643"/>
    <lineage>
        <taxon>Bacteria</taxon>
        <taxon>Pseudomonadati</taxon>
        <taxon>Bacteroidota</taxon>
        <taxon>Sphingobacteriia</taxon>
        <taxon>Sphingobacteriales</taxon>
        <taxon>Sphingobacteriaceae</taxon>
        <taxon>Pedobacter</taxon>
    </lineage>
</organism>
<evidence type="ECO:0000256" key="5">
    <source>
        <dbReference type="PROSITE-ProRule" id="PRU10061"/>
    </source>
</evidence>
<feature type="domain" description="GH10" evidence="8">
    <location>
        <begin position="28"/>
        <end position="363"/>
    </location>
</feature>
<evidence type="ECO:0000256" key="4">
    <source>
        <dbReference type="ARBA" id="ARBA00023326"/>
    </source>
</evidence>
<dbReference type="InterPro" id="IPR017853">
    <property type="entry name" value="GH"/>
</dbReference>
<evidence type="ECO:0000259" key="8">
    <source>
        <dbReference type="PROSITE" id="PS51760"/>
    </source>
</evidence>
<dbReference type="PROSITE" id="PS51760">
    <property type="entry name" value="GH10_2"/>
    <property type="match status" value="1"/>
</dbReference>
<comment type="caution">
    <text evidence="9">The sequence shown here is derived from an EMBL/GenBank/DDBJ whole genome shotgun (WGS) entry which is preliminary data.</text>
</comment>
<dbReference type="EMBL" id="JBHULV010000051">
    <property type="protein sequence ID" value="MFD2733103.1"/>
    <property type="molecule type" value="Genomic_DNA"/>
</dbReference>
<dbReference type="InterPro" id="IPR044846">
    <property type="entry name" value="GH10"/>
</dbReference>
<dbReference type="Gene3D" id="3.20.20.80">
    <property type="entry name" value="Glycosidases"/>
    <property type="match status" value="1"/>
</dbReference>
<evidence type="ECO:0000256" key="3">
    <source>
        <dbReference type="ARBA" id="ARBA00023295"/>
    </source>
</evidence>
<feature type="chain" id="PRO_5047384351" description="Beta-xylanase" evidence="7">
    <location>
        <begin position="19"/>
        <end position="364"/>
    </location>
</feature>
<gene>
    <name evidence="9" type="ORF">ACFSSE_15445</name>
</gene>
<proteinExistence type="inferred from homology"/>
<sequence>MKKLNYILFAFAGSMLLACVTNKPSDTKNSEKGLKDYYQPFFPMGVAVNARDLTGANADFIRKNYNSITPENAMKMGPIHPRENYYNWRDADSIVSFAVKNNLRVRGHALCWHEQTPDWLFKNADGTQVSKEVLLKRLKEHIFTVVNRYKGKIYAWDVVNEAIDDDSTKFLRSSLWYQITGEDFIVKAFEYAHEADPNAKLFYNDYNAVRPEKRERIYRLLKKLVDAKVPIDGVGIQAHWSIFEPLEAELRKAIEQYSSLGLDVQVTELDMSIYKWEKERRAKYVGESDELTPELEQKQIEQYTKVFKIFREYRKNITGVTFWNISDRSTWLDNYPVPGRKNYPLLFDADLMPKKAYWEVVNFK</sequence>
<dbReference type="Pfam" id="PF00331">
    <property type="entry name" value="Glyco_hydro_10"/>
    <property type="match status" value="1"/>
</dbReference>
<dbReference type="RefSeq" id="WP_379041490.1">
    <property type="nucleotide sequence ID" value="NZ_JBHSKW010000016.1"/>
</dbReference>
<dbReference type="Proteomes" id="UP001597546">
    <property type="component" value="Unassembled WGS sequence"/>
</dbReference>
<evidence type="ECO:0000313" key="9">
    <source>
        <dbReference type="EMBL" id="MFD2733103.1"/>
    </source>
</evidence>
<comment type="catalytic activity">
    <reaction evidence="6">
        <text>Endohydrolysis of (1-&gt;4)-beta-D-xylosidic linkages in xylans.</text>
        <dbReference type="EC" id="3.2.1.8"/>
    </reaction>
</comment>
<evidence type="ECO:0000313" key="10">
    <source>
        <dbReference type="Proteomes" id="UP001597546"/>
    </source>
</evidence>
<accession>A0ABW5TWA0</accession>
<protein>
    <recommendedName>
        <fullName evidence="6">Beta-xylanase</fullName>
        <ecNumber evidence="6">3.2.1.8</ecNumber>
    </recommendedName>
</protein>
<keyword evidence="3 6" id="KW-0326">Glycosidase</keyword>
<evidence type="ECO:0000256" key="7">
    <source>
        <dbReference type="SAM" id="SignalP"/>
    </source>
</evidence>
<dbReference type="PANTHER" id="PTHR31490:SF90">
    <property type="entry name" value="ENDO-1,4-BETA-XYLANASE A"/>
    <property type="match status" value="1"/>
</dbReference>
<keyword evidence="2 6" id="KW-0119">Carbohydrate metabolism</keyword>
<keyword evidence="7" id="KW-0732">Signal</keyword>
<dbReference type="InterPro" id="IPR031158">
    <property type="entry name" value="GH10_AS"/>
</dbReference>
<keyword evidence="1 6" id="KW-0378">Hydrolase</keyword>
<reference evidence="10" key="1">
    <citation type="journal article" date="2019" name="Int. J. Syst. Evol. Microbiol.">
        <title>The Global Catalogue of Microorganisms (GCM) 10K type strain sequencing project: providing services to taxonomists for standard genome sequencing and annotation.</title>
        <authorList>
            <consortium name="The Broad Institute Genomics Platform"/>
            <consortium name="The Broad Institute Genome Sequencing Center for Infectious Disease"/>
            <person name="Wu L."/>
            <person name="Ma J."/>
        </authorList>
    </citation>
    <scope>NUCLEOTIDE SEQUENCE [LARGE SCALE GENOMIC DNA]</scope>
    <source>
        <strain evidence="10">KCTC 42456</strain>
    </source>
</reference>
<dbReference type="PANTHER" id="PTHR31490">
    <property type="entry name" value="GLYCOSYL HYDROLASE"/>
    <property type="match status" value="1"/>
</dbReference>
<comment type="similarity">
    <text evidence="6">Belongs to the glycosyl hydrolase 10 (cellulase F) family.</text>
</comment>
<dbReference type="PROSITE" id="PS00591">
    <property type="entry name" value="GH10_1"/>
    <property type="match status" value="1"/>
</dbReference>
<evidence type="ECO:0000256" key="2">
    <source>
        <dbReference type="ARBA" id="ARBA00023277"/>
    </source>
</evidence>
<feature type="active site" description="Nucleophile" evidence="5">
    <location>
        <position position="268"/>
    </location>
</feature>
<dbReference type="InterPro" id="IPR001000">
    <property type="entry name" value="GH10_dom"/>
</dbReference>
<evidence type="ECO:0000256" key="6">
    <source>
        <dbReference type="RuleBase" id="RU361174"/>
    </source>
</evidence>
<dbReference type="EC" id="3.2.1.8" evidence="6"/>
<dbReference type="SUPFAM" id="SSF51445">
    <property type="entry name" value="(Trans)glycosidases"/>
    <property type="match status" value="1"/>
</dbReference>
<name>A0ABW5TWA0_9SPHI</name>
<evidence type="ECO:0000256" key="1">
    <source>
        <dbReference type="ARBA" id="ARBA00022801"/>
    </source>
</evidence>
<feature type="signal peptide" evidence="7">
    <location>
        <begin position="1"/>
        <end position="18"/>
    </location>
</feature>
<keyword evidence="4 6" id="KW-0624">Polysaccharide degradation</keyword>
<dbReference type="PRINTS" id="PR00134">
    <property type="entry name" value="GLHYDRLASE10"/>
</dbReference>
<keyword evidence="10" id="KW-1185">Reference proteome</keyword>